<name>A0A212SB05_RHOAC</name>
<evidence type="ECO:0000256" key="1">
    <source>
        <dbReference type="ARBA" id="ARBA00004429"/>
    </source>
</evidence>
<evidence type="ECO:0000256" key="3">
    <source>
        <dbReference type="ARBA" id="ARBA00022475"/>
    </source>
</evidence>
<dbReference type="PANTHER" id="PTHR30012">
    <property type="entry name" value="GENERAL SECRETION PATHWAY PROTEIN"/>
    <property type="match status" value="1"/>
</dbReference>
<dbReference type="PANTHER" id="PTHR30012:SF7">
    <property type="entry name" value="PROTEIN TRANSPORT PROTEIN HOFC HOMOLOG"/>
    <property type="match status" value="1"/>
</dbReference>
<sequence>MVRFSYRAFDSRGELRQGDVEAISRAEAEERLWRQGLTPFEWRLPSESISILLRLRRGARHPGAKRLAAFTREFATLEQADIPLDQSLRLLASETESSALRRIVEELLRQIVDGASLSQALAGHPEVFGEDYVQVVRQGESVGRVGAALGELAETLERRQELRGRVQSALVYPALLVVMAIGSVSVVLGTLIPNIAPIFTDNGRPLPSGLRLIMDVEAHGQEVGLVALAALIGLTGAARAIISRPALRIAFDRALLRLPALGPSLQKFAAARFARALGSTLKAGAPLLPAFDSARLSVNNAYLRGRLAHALDEVRSGARLSAALRDVELFPSVASQMVAIGEETGQSAAMLLRLATLFERDTQAAIERLMSLLTPLLTIVIAGLVGALILTVMDAVLSINDMALK</sequence>
<keyword evidence="6 8" id="KW-1133">Transmembrane helix</keyword>
<dbReference type="Pfam" id="PF00482">
    <property type="entry name" value="T2SSF"/>
    <property type="match status" value="2"/>
</dbReference>
<keyword evidence="7 8" id="KW-0472">Membrane</keyword>
<dbReference type="InterPro" id="IPR003004">
    <property type="entry name" value="GspF/PilC"/>
</dbReference>
<keyword evidence="11" id="KW-1185">Reference proteome</keyword>
<keyword evidence="4" id="KW-0997">Cell inner membrane</keyword>
<evidence type="ECO:0000256" key="4">
    <source>
        <dbReference type="ARBA" id="ARBA00022519"/>
    </source>
</evidence>
<evidence type="ECO:0000256" key="6">
    <source>
        <dbReference type="ARBA" id="ARBA00022989"/>
    </source>
</evidence>
<gene>
    <name evidence="10" type="ORF">SAMN06265338_12112</name>
</gene>
<dbReference type="AlphaFoldDB" id="A0A212SB05"/>
<dbReference type="PRINTS" id="PR00812">
    <property type="entry name" value="BCTERIALGSPF"/>
</dbReference>
<evidence type="ECO:0000313" key="11">
    <source>
        <dbReference type="Proteomes" id="UP000198418"/>
    </source>
</evidence>
<dbReference type="EMBL" id="FYDG01000021">
    <property type="protein sequence ID" value="SNB82549.1"/>
    <property type="molecule type" value="Genomic_DNA"/>
</dbReference>
<dbReference type="GO" id="GO:0005886">
    <property type="term" value="C:plasma membrane"/>
    <property type="evidence" value="ECO:0007669"/>
    <property type="project" value="UniProtKB-SubCell"/>
</dbReference>
<feature type="transmembrane region" description="Helical" evidence="8">
    <location>
        <begin position="223"/>
        <end position="242"/>
    </location>
</feature>
<feature type="transmembrane region" description="Helical" evidence="8">
    <location>
        <begin position="169"/>
        <end position="192"/>
    </location>
</feature>
<evidence type="ECO:0000256" key="7">
    <source>
        <dbReference type="ARBA" id="ARBA00023136"/>
    </source>
</evidence>
<evidence type="ECO:0000256" key="5">
    <source>
        <dbReference type="ARBA" id="ARBA00022692"/>
    </source>
</evidence>
<dbReference type="Gene3D" id="1.20.81.30">
    <property type="entry name" value="Type II secretion system (T2SS), domain F"/>
    <property type="match status" value="2"/>
</dbReference>
<evidence type="ECO:0000256" key="8">
    <source>
        <dbReference type="SAM" id="Phobius"/>
    </source>
</evidence>
<dbReference type="OrthoDB" id="9805682at2"/>
<feature type="domain" description="Type II secretion system protein GspF" evidence="9">
    <location>
        <begin position="273"/>
        <end position="393"/>
    </location>
</feature>
<protein>
    <submittedName>
        <fullName evidence="10">Type II secretion system protein F (GspF)</fullName>
    </submittedName>
</protein>
<dbReference type="Proteomes" id="UP000198418">
    <property type="component" value="Unassembled WGS sequence"/>
</dbReference>
<dbReference type="GO" id="GO:0015628">
    <property type="term" value="P:protein secretion by the type II secretion system"/>
    <property type="evidence" value="ECO:0007669"/>
    <property type="project" value="TreeGrafter"/>
</dbReference>
<evidence type="ECO:0000313" key="10">
    <source>
        <dbReference type="EMBL" id="SNB82549.1"/>
    </source>
</evidence>
<keyword evidence="5 8" id="KW-0812">Transmembrane</keyword>
<accession>A0A212SB05</accession>
<feature type="domain" description="Type II secretion system protein GspF" evidence="9">
    <location>
        <begin position="70"/>
        <end position="193"/>
    </location>
</feature>
<evidence type="ECO:0000259" key="9">
    <source>
        <dbReference type="Pfam" id="PF00482"/>
    </source>
</evidence>
<comment type="subcellular location">
    <subcellularLocation>
        <location evidence="1">Cell inner membrane</location>
        <topology evidence="1">Multi-pass membrane protein</topology>
    </subcellularLocation>
</comment>
<organism evidence="10 11">
    <name type="scientific">Rhodoblastus acidophilus</name>
    <name type="common">Rhodopseudomonas acidophila</name>
    <dbReference type="NCBI Taxonomy" id="1074"/>
    <lineage>
        <taxon>Bacteria</taxon>
        <taxon>Pseudomonadati</taxon>
        <taxon>Pseudomonadota</taxon>
        <taxon>Alphaproteobacteria</taxon>
        <taxon>Hyphomicrobiales</taxon>
        <taxon>Rhodoblastaceae</taxon>
        <taxon>Rhodoblastus</taxon>
    </lineage>
</organism>
<keyword evidence="3" id="KW-1003">Cell membrane</keyword>
<reference evidence="11" key="1">
    <citation type="submission" date="2017-06" db="EMBL/GenBank/DDBJ databases">
        <authorList>
            <person name="Varghese N."/>
            <person name="Submissions S."/>
        </authorList>
    </citation>
    <scope>NUCLEOTIDE SEQUENCE [LARGE SCALE GENOMIC DNA]</scope>
    <source>
        <strain evidence="11">DSM 137</strain>
    </source>
</reference>
<proteinExistence type="inferred from homology"/>
<dbReference type="InterPro" id="IPR018076">
    <property type="entry name" value="T2SS_GspF_dom"/>
</dbReference>
<feature type="transmembrane region" description="Helical" evidence="8">
    <location>
        <begin position="376"/>
        <end position="399"/>
    </location>
</feature>
<dbReference type="InterPro" id="IPR042094">
    <property type="entry name" value="T2SS_GspF_sf"/>
</dbReference>
<dbReference type="FunFam" id="1.20.81.30:FF:000001">
    <property type="entry name" value="Type II secretion system protein F"/>
    <property type="match status" value="1"/>
</dbReference>
<evidence type="ECO:0000256" key="2">
    <source>
        <dbReference type="ARBA" id="ARBA00005745"/>
    </source>
</evidence>
<comment type="similarity">
    <text evidence="2">Belongs to the GSP F family.</text>
</comment>